<dbReference type="InParanoid" id="D8TT82"/>
<keyword evidence="1" id="KW-0175">Coiled coil</keyword>
<dbReference type="GeneID" id="9618771"/>
<feature type="coiled-coil region" evidence="1">
    <location>
        <begin position="289"/>
        <end position="316"/>
    </location>
</feature>
<gene>
    <name evidence="2" type="ORF">VOLCADRAFT_90001</name>
</gene>
<reference evidence="2 3" key="1">
    <citation type="journal article" date="2010" name="Science">
        <title>Genomic analysis of organismal complexity in the multicellular green alga Volvox carteri.</title>
        <authorList>
            <person name="Prochnik S.E."/>
            <person name="Umen J."/>
            <person name="Nedelcu A.M."/>
            <person name="Hallmann A."/>
            <person name="Miller S.M."/>
            <person name="Nishii I."/>
            <person name="Ferris P."/>
            <person name="Kuo A."/>
            <person name="Mitros T."/>
            <person name="Fritz-Laylin L.K."/>
            <person name="Hellsten U."/>
            <person name="Chapman J."/>
            <person name="Simakov O."/>
            <person name="Rensing S.A."/>
            <person name="Terry A."/>
            <person name="Pangilinan J."/>
            <person name="Kapitonov V."/>
            <person name="Jurka J."/>
            <person name="Salamov A."/>
            <person name="Shapiro H."/>
            <person name="Schmutz J."/>
            <person name="Grimwood J."/>
            <person name="Lindquist E."/>
            <person name="Lucas S."/>
            <person name="Grigoriev I.V."/>
            <person name="Schmitt R."/>
            <person name="Kirk D."/>
            <person name="Rokhsar D.S."/>
        </authorList>
    </citation>
    <scope>NUCLEOTIDE SEQUENCE [LARGE SCALE GENOMIC DNA]</scope>
    <source>
        <strain evidence="3">f. Nagariensis / Eve</strain>
    </source>
</reference>
<proteinExistence type="predicted"/>
<protein>
    <submittedName>
        <fullName evidence="2">Uncharacterized protein</fullName>
    </submittedName>
</protein>
<name>D8TT82_VOLCA</name>
<dbReference type="OrthoDB" id="10579618at2759"/>
<sequence>MVSEARANELQNLTVPKLSITRDGSNGRCGAVAVVGQLWTNKDDEMHVEFHGRCTHVDTPYQSQDGRRSRALTKFCIDVAHTACEPGSKPQTLRGALLQVLSRENPDIINCGNTALQPSVDVIRKELAKQQKARTSLWESSPAGSIMGTVTEMQAIMAARHADTLTPASKKKAMHWNLLGYIFHVSTVPAQVITRTLEAMSVYHALENDLRLAVSPVMIDSCSNLTGTPVVLQRVHHVETNAAVFETSLTELAKACRLVRGQGGAKLPPLIFTDDCKATRKGHAMADGFENIAAQLQYVRAEMERYEQAIKAVVAQLQPAGVYQYTKYPSAENDALFTWLALLVTGQTDLDGIQVLTLQPVLPIVLQDGGSKDNPVGSPEDRADLAAMHGDALAKLWRRMVDLGVTFKVVSELTMIKRPTVMAGKVVPSLCASHVVRSRFQYPLHSPLFASLNKAGSFFAHHEYGPFLIVRPGTAADKKNSKQPVYVYVFPVVLTLTDKVFEVRRYRNDVAGYEEACEEHSDDLVQTLLSSELATSTVPNGSIPLDEESTIVEPLPAKSAAVGVGVQVSNPLFFVVTRGGKQMVPLVMYWTNLRHDLLVSSPLAHTMFPSLDRVRDTAITLPRSITWRTTGGVEAVNNDSSASKLGFSGKPRPFPVMLTVLAAFDRQHGRLVLADLMAAGVPLAKRSSRSLKAMQHQHWLNNRPLDEIRASIATSSKAATASDVMGDSKRLAVHMDAWLLNVFCEAPLVLKTVGDVLVRWGVMDPTGQPDAANAGSSRLNWHVADGSGAGMAVGSAAAAGVLPHAVGASLQDAANAGSSRLNWHVADGSGAGMAVGSAAAAGVLPHVVGASLQDAANAGSSRLNWHVADGSGAGMADVALPVINKSRMEQKDASPVEAGLANPQKQGETYAVGLPPTHITHPPTMLKSIHP</sequence>
<evidence type="ECO:0000313" key="3">
    <source>
        <dbReference type="Proteomes" id="UP000001058"/>
    </source>
</evidence>
<keyword evidence="3" id="KW-1185">Reference proteome</keyword>
<evidence type="ECO:0000313" key="2">
    <source>
        <dbReference type="EMBL" id="EFJ49263.1"/>
    </source>
</evidence>
<evidence type="ECO:0000256" key="1">
    <source>
        <dbReference type="SAM" id="Coils"/>
    </source>
</evidence>
<dbReference type="RefSeq" id="XP_002949711.1">
    <property type="nucleotide sequence ID" value="XM_002949665.1"/>
</dbReference>
<organism evidence="3">
    <name type="scientific">Volvox carteri f. nagariensis</name>
    <dbReference type="NCBI Taxonomy" id="3068"/>
    <lineage>
        <taxon>Eukaryota</taxon>
        <taxon>Viridiplantae</taxon>
        <taxon>Chlorophyta</taxon>
        <taxon>core chlorophytes</taxon>
        <taxon>Chlorophyceae</taxon>
        <taxon>CS clade</taxon>
        <taxon>Chlamydomonadales</taxon>
        <taxon>Volvocaceae</taxon>
        <taxon>Volvox</taxon>
    </lineage>
</organism>
<accession>D8TT82</accession>
<dbReference type="KEGG" id="vcn:VOLCADRAFT_90001"/>
<dbReference type="Proteomes" id="UP000001058">
    <property type="component" value="Unassembled WGS sequence"/>
</dbReference>
<dbReference type="EMBL" id="GL378336">
    <property type="protein sequence ID" value="EFJ49263.1"/>
    <property type="molecule type" value="Genomic_DNA"/>
</dbReference>
<dbReference type="AlphaFoldDB" id="D8TT82"/>